<keyword evidence="4 7" id="KW-1133">Transmembrane helix</keyword>
<sequence length="242" mass="26335">MAVEGGLKLVKYLVFFFNFIFWLCGLALIVIGVLVQISLHNTLMIKDASGSGAPILLIALGVIVFLISFFGCCGAWKENFCMITMFALLMSLIIIAEIAVTIVGYIYRGKVRVTDVVKDSLADMISNYNTSSPEFRDTVDKLQHDLKCCGVNSSADWRGFSPEGNTVPDSCCITVTQGCGEGTMSDASKVYQKGCQEAVEAILQENVKWIIVAALVIAVLQILGVVFACLLMRGIRSGYEVM</sequence>
<dbReference type="AlphaFoldDB" id="A0A3B4BK91"/>
<dbReference type="InterPro" id="IPR008952">
    <property type="entry name" value="Tetraspanin_EC2_sf"/>
</dbReference>
<dbReference type="Gene3D" id="1.10.1450.10">
    <property type="entry name" value="Tetraspanin"/>
    <property type="match status" value="1"/>
</dbReference>
<dbReference type="Ensembl" id="ENSPMGT00000030724.1">
    <property type="protein sequence ID" value="ENSPMGP00000028860.1"/>
    <property type="gene ID" value="ENSPMGG00000023199.1"/>
</dbReference>
<organism evidence="8 9">
    <name type="scientific">Periophthalmus magnuspinnatus</name>
    <dbReference type="NCBI Taxonomy" id="409849"/>
    <lineage>
        <taxon>Eukaryota</taxon>
        <taxon>Metazoa</taxon>
        <taxon>Chordata</taxon>
        <taxon>Craniata</taxon>
        <taxon>Vertebrata</taxon>
        <taxon>Euteleostomi</taxon>
        <taxon>Actinopterygii</taxon>
        <taxon>Neopterygii</taxon>
        <taxon>Teleostei</taxon>
        <taxon>Neoteleostei</taxon>
        <taxon>Acanthomorphata</taxon>
        <taxon>Gobiaria</taxon>
        <taxon>Gobiiformes</taxon>
        <taxon>Gobioidei</taxon>
        <taxon>Gobiidae</taxon>
        <taxon>Oxudercinae</taxon>
        <taxon>Periophthalmus</taxon>
    </lineage>
</organism>
<dbReference type="InterPro" id="IPR018499">
    <property type="entry name" value="Tetraspanin/Peripherin"/>
</dbReference>
<keyword evidence="5 7" id="KW-0472">Membrane</keyword>
<dbReference type="PIRSF" id="PIRSF002419">
    <property type="entry name" value="Tetraspanin"/>
    <property type="match status" value="1"/>
</dbReference>
<evidence type="ECO:0000256" key="3">
    <source>
        <dbReference type="ARBA" id="ARBA00022692"/>
    </source>
</evidence>
<feature type="disulfide bond" evidence="6">
    <location>
        <begin position="148"/>
        <end position="179"/>
    </location>
</feature>
<dbReference type="PANTHER" id="PTHR19282:SF456">
    <property type="entry name" value="CD63 MOLECULE"/>
    <property type="match status" value="1"/>
</dbReference>
<dbReference type="InterPro" id="IPR018503">
    <property type="entry name" value="Tetraspanin_CS"/>
</dbReference>
<dbReference type="SUPFAM" id="SSF48652">
    <property type="entry name" value="Tetraspanin"/>
    <property type="match status" value="1"/>
</dbReference>
<evidence type="ECO:0000256" key="1">
    <source>
        <dbReference type="ARBA" id="ARBA00004141"/>
    </source>
</evidence>
<keyword evidence="3 7" id="KW-0812">Transmembrane</keyword>
<evidence type="ECO:0000256" key="5">
    <source>
        <dbReference type="ARBA" id="ARBA00023136"/>
    </source>
</evidence>
<feature type="transmembrane region" description="Helical" evidence="7">
    <location>
        <begin position="83"/>
        <end position="107"/>
    </location>
</feature>
<feature type="transmembrane region" description="Helical" evidence="7">
    <location>
        <begin position="209"/>
        <end position="232"/>
    </location>
</feature>
<keyword evidence="9" id="KW-1185">Reference proteome</keyword>
<dbReference type="GO" id="GO:0005886">
    <property type="term" value="C:plasma membrane"/>
    <property type="evidence" value="ECO:0007669"/>
    <property type="project" value="TreeGrafter"/>
</dbReference>
<dbReference type="Pfam" id="PF00335">
    <property type="entry name" value="Tetraspanin"/>
    <property type="match status" value="1"/>
</dbReference>
<dbReference type="PANTHER" id="PTHR19282">
    <property type="entry name" value="TETRASPANIN"/>
    <property type="match status" value="1"/>
</dbReference>
<reference evidence="8" key="1">
    <citation type="submission" date="2025-08" db="UniProtKB">
        <authorList>
            <consortium name="Ensembl"/>
        </authorList>
    </citation>
    <scope>IDENTIFICATION</scope>
</reference>
<evidence type="ECO:0000313" key="8">
    <source>
        <dbReference type="Ensembl" id="ENSPMGP00000028860.1"/>
    </source>
</evidence>
<reference evidence="8" key="2">
    <citation type="submission" date="2025-09" db="UniProtKB">
        <authorList>
            <consortium name="Ensembl"/>
        </authorList>
    </citation>
    <scope>IDENTIFICATION</scope>
</reference>
<dbReference type="PRINTS" id="PR00259">
    <property type="entry name" value="TMFOUR"/>
</dbReference>
<dbReference type="GO" id="GO:1900746">
    <property type="term" value="P:regulation of vascular endothelial growth factor signaling pathway"/>
    <property type="evidence" value="ECO:0007669"/>
    <property type="project" value="TreeGrafter"/>
</dbReference>
<dbReference type="PROSITE" id="PS00421">
    <property type="entry name" value="TM4_1"/>
    <property type="match status" value="1"/>
</dbReference>
<dbReference type="InterPro" id="IPR000301">
    <property type="entry name" value="Tetraspanin_animals"/>
</dbReference>
<comment type="similarity">
    <text evidence="2 7">Belongs to the tetraspanin (TM4SF) family.</text>
</comment>
<keyword evidence="6" id="KW-1015">Disulfide bond</keyword>
<feature type="transmembrane region" description="Helical" evidence="7">
    <location>
        <begin position="12"/>
        <end position="35"/>
    </location>
</feature>
<accession>A0A3B4BK91</accession>
<protein>
    <recommendedName>
        <fullName evidence="7">Tetraspanin</fullName>
    </recommendedName>
</protein>
<evidence type="ECO:0000256" key="7">
    <source>
        <dbReference type="RuleBase" id="RU361218"/>
    </source>
</evidence>
<evidence type="ECO:0000256" key="6">
    <source>
        <dbReference type="PIRSR" id="PIRSR002419-1"/>
    </source>
</evidence>
<proteinExistence type="inferred from homology"/>
<evidence type="ECO:0000256" key="2">
    <source>
        <dbReference type="ARBA" id="ARBA00006840"/>
    </source>
</evidence>
<comment type="subcellular location">
    <subcellularLocation>
        <location evidence="1 7">Membrane</location>
        <topology evidence="1 7">Multi-pass membrane protein</topology>
    </subcellularLocation>
</comment>
<dbReference type="Proteomes" id="UP000261520">
    <property type="component" value="Unplaced"/>
</dbReference>
<evidence type="ECO:0000256" key="4">
    <source>
        <dbReference type="ARBA" id="ARBA00022989"/>
    </source>
</evidence>
<feature type="transmembrane region" description="Helical" evidence="7">
    <location>
        <begin position="55"/>
        <end position="76"/>
    </location>
</feature>
<name>A0A3B4BK91_9GOBI</name>
<dbReference type="STRING" id="409849.ENSPMGP00000028860"/>
<evidence type="ECO:0000313" key="9">
    <source>
        <dbReference type="Proteomes" id="UP000261520"/>
    </source>
</evidence>